<protein>
    <recommendedName>
        <fullName evidence="4">DUF3298 domain-containing protein</fullName>
    </recommendedName>
</protein>
<dbReference type="PROSITE" id="PS51257">
    <property type="entry name" value="PROKAR_LIPOPROTEIN"/>
    <property type="match status" value="1"/>
</dbReference>
<dbReference type="KEGG" id="mfre:EXE63_03280"/>
<evidence type="ECO:0000313" key="2">
    <source>
        <dbReference type="EMBL" id="QIV80036.1"/>
    </source>
</evidence>
<proteinExistence type="predicted"/>
<sequence>MTRRLPALLAVLAALTGCTSTVGGSPTWPGERLERVLLSSADFPPGVQFDRIIENPGEPDGAGAPPAMLSDPPGCSEGFTKVITASAERGAGSAAKYTVSYDGARMLVTVLSWPLDMAGLEATAQKCANFKTYFDRNAAPIPMTTQRLDSERPDALVYQQTMELAGAQSSVWFSFENVDSMAVFAVAFPTPNPAIGVKATLPQTFLDVTGKQAQRLQTP</sequence>
<evidence type="ECO:0000313" key="3">
    <source>
        <dbReference type="Proteomes" id="UP000501849"/>
    </source>
</evidence>
<feature type="signal peptide" evidence="1">
    <location>
        <begin position="1"/>
        <end position="24"/>
    </location>
</feature>
<name>A0A6H0RYP2_9MYCO</name>
<dbReference type="EMBL" id="CP038799">
    <property type="protein sequence ID" value="QIV80036.1"/>
    <property type="molecule type" value="Genomic_DNA"/>
</dbReference>
<feature type="chain" id="PRO_5026098331" description="DUF3298 domain-containing protein" evidence="1">
    <location>
        <begin position="25"/>
        <end position="219"/>
    </location>
</feature>
<keyword evidence="3" id="KW-1185">Reference proteome</keyword>
<dbReference type="AlphaFoldDB" id="A0A6H0RYP2"/>
<evidence type="ECO:0008006" key="4">
    <source>
        <dbReference type="Google" id="ProtNLM"/>
    </source>
</evidence>
<reference evidence="2 3" key="1">
    <citation type="submission" date="2019-04" db="EMBL/GenBank/DDBJ databases">
        <title>Draft, Whole-Genome Sequence of the Anthracene-degrading Mycobacterium frederiksbergense LB501T, Isolated from a Polycyclic Aromatic Hydrocarbon (PAH)-Contaminated Soil.</title>
        <authorList>
            <person name="Augelletti F."/>
        </authorList>
    </citation>
    <scope>NUCLEOTIDE SEQUENCE [LARGE SCALE GENOMIC DNA]</scope>
    <source>
        <strain evidence="2 3">LB 501T</strain>
    </source>
</reference>
<accession>A0A6H0RYP2</accession>
<keyword evidence="1" id="KW-0732">Signal</keyword>
<dbReference type="RefSeq" id="WP_168140777.1">
    <property type="nucleotide sequence ID" value="NZ_CP038799.1"/>
</dbReference>
<dbReference type="Proteomes" id="UP000501849">
    <property type="component" value="Chromosome"/>
</dbReference>
<evidence type="ECO:0000256" key="1">
    <source>
        <dbReference type="SAM" id="SignalP"/>
    </source>
</evidence>
<gene>
    <name evidence="2" type="ORF">EXE63_03280</name>
</gene>
<organism evidence="2 3">
    <name type="scientific">Mycolicibacterium frederiksbergense</name>
    <dbReference type="NCBI Taxonomy" id="117567"/>
    <lineage>
        <taxon>Bacteria</taxon>
        <taxon>Bacillati</taxon>
        <taxon>Actinomycetota</taxon>
        <taxon>Actinomycetes</taxon>
        <taxon>Mycobacteriales</taxon>
        <taxon>Mycobacteriaceae</taxon>
        <taxon>Mycolicibacterium</taxon>
    </lineage>
</organism>